<gene>
    <name evidence="1" type="ORF">SS50377_13100</name>
</gene>
<protein>
    <submittedName>
        <fullName evidence="1">Uncharacterized protein</fullName>
    </submittedName>
</protein>
<dbReference type="EMBL" id="KI546057">
    <property type="protein sequence ID" value="EST46942.1"/>
    <property type="molecule type" value="Genomic_DNA"/>
</dbReference>
<dbReference type="AlphaFoldDB" id="V6LQJ2"/>
<organism evidence="1">
    <name type="scientific">Spironucleus salmonicida</name>
    <dbReference type="NCBI Taxonomy" id="348837"/>
    <lineage>
        <taxon>Eukaryota</taxon>
        <taxon>Metamonada</taxon>
        <taxon>Diplomonadida</taxon>
        <taxon>Hexamitidae</taxon>
        <taxon>Hexamitinae</taxon>
        <taxon>Spironucleus</taxon>
    </lineage>
</organism>
<reference evidence="1" key="1">
    <citation type="journal article" date="2014" name="PLoS Genet.">
        <title>The Genome of Spironucleus salmonicida Highlights a Fish Pathogen Adapted to Fluctuating Environments.</title>
        <authorList>
            <person name="Xu F."/>
            <person name="Jerlstrom-Hultqvist J."/>
            <person name="Einarsson E."/>
            <person name="Astvaldsson A."/>
            <person name="Svard S.G."/>
            <person name="Andersson J.O."/>
        </authorList>
    </citation>
    <scope>NUCLEOTIDE SEQUENCE</scope>
</reference>
<name>V6LQJ2_9EUKA</name>
<proteinExistence type="predicted"/>
<accession>V6LQJ2</accession>
<evidence type="ECO:0000313" key="1">
    <source>
        <dbReference type="EMBL" id="EST46942.1"/>
    </source>
</evidence>
<sequence>MYHSRVVRVFIKENQGQEILLIVIPSYGKAEVQIPLIEKPIVVLAEQRDDNYDIHGHYAHSVSHRKYRSSCALMHALPDVSKGLNMFFGRLLKYLCIGNADFQNYILIMYTEGTFPPTKSICTVNCSATSIPLLWRYQQFLINPRRRNIR</sequence>